<proteinExistence type="predicted"/>
<dbReference type="PANTHER" id="PTHR20889">
    <property type="entry name" value="PHOSPHATASE, ORPHAN 1, 2"/>
    <property type="match status" value="1"/>
</dbReference>
<dbReference type="EnsemblPlants" id="QL02p063062:mrna">
    <property type="protein sequence ID" value="QL02p063062:mrna"/>
    <property type="gene ID" value="QL02p063062"/>
</dbReference>
<dbReference type="GO" id="GO:0006580">
    <property type="term" value="P:ethanolamine metabolic process"/>
    <property type="evidence" value="ECO:0007669"/>
    <property type="project" value="EnsemblPlants"/>
</dbReference>
<feature type="binding site" evidence="6">
    <location>
        <position position="96"/>
    </location>
    <ligand>
        <name>substrate</name>
    </ligand>
</feature>
<feature type="binding site" evidence="7">
    <location>
        <position position="179"/>
    </location>
    <ligand>
        <name>Mg(2+)</name>
        <dbReference type="ChEBI" id="CHEBI:18420"/>
    </ligand>
</feature>
<evidence type="ECO:0000313" key="8">
    <source>
        <dbReference type="EnsemblPlants" id="QL02p063062:mrna"/>
    </source>
</evidence>
<dbReference type="OrthoDB" id="10267182at2759"/>
<dbReference type="GO" id="GO:0042131">
    <property type="term" value="F:thiamine phosphate phosphatase activity"/>
    <property type="evidence" value="ECO:0007669"/>
    <property type="project" value="EnsemblPlants"/>
</dbReference>
<evidence type="ECO:0000256" key="4">
    <source>
        <dbReference type="ARBA" id="ARBA00022842"/>
    </source>
</evidence>
<evidence type="ECO:0000256" key="3">
    <source>
        <dbReference type="ARBA" id="ARBA00022801"/>
    </source>
</evidence>
<dbReference type="AlphaFoldDB" id="A0A7N2KXV2"/>
<protein>
    <submittedName>
        <fullName evidence="8">Uncharacterized protein</fullName>
    </submittedName>
</protein>
<evidence type="ECO:0000256" key="2">
    <source>
        <dbReference type="ARBA" id="ARBA00022723"/>
    </source>
</evidence>
<dbReference type="KEGG" id="qlo:115976141"/>
<dbReference type="GO" id="GO:0046872">
    <property type="term" value="F:metal ion binding"/>
    <property type="evidence" value="ECO:0007669"/>
    <property type="project" value="UniProtKB-KW"/>
</dbReference>
<comment type="cofactor">
    <cofactor evidence="1 7">
        <name>Mg(2+)</name>
        <dbReference type="ChEBI" id="CHEBI:18420"/>
    </cofactor>
</comment>
<keyword evidence="3" id="KW-0378">Hydrolase</keyword>
<keyword evidence="4 7" id="KW-0460">Magnesium</keyword>
<dbReference type="NCBIfam" id="TIGR01488">
    <property type="entry name" value="HAD-SF-IB"/>
    <property type="match status" value="1"/>
</dbReference>
<evidence type="ECO:0000256" key="7">
    <source>
        <dbReference type="PIRSR" id="PIRSR031051-3"/>
    </source>
</evidence>
<dbReference type="Gene3D" id="3.40.50.1000">
    <property type="entry name" value="HAD superfamily/HAD-like"/>
    <property type="match status" value="1"/>
</dbReference>
<accession>A0A7N2KXV2</accession>
<dbReference type="Gramene" id="QL02p063062:mrna">
    <property type="protein sequence ID" value="QL02p063062:mrna"/>
    <property type="gene ID" value="QL02p063062"/>
</dbReference>
<dbReference type="NCBIfam" id="TIGR01489">
    <property type="entry name" value="DKMTPPase-SF"/>
    <property type="match status" value="1"/>
</dbReference>
<keyword evidence="9" id="KW-1185">Reference proteome</keyword>
<feature type="binding site" evidence="7">
    <location>
        <position position="10"/>
    </location>
    <ligand>
        <name>Mg(2+)</name>
        <dbReference type="ChEBI" id="CHEBI:18420"/>
    </ligand>
</feature>
<dbReference type="RefSeq" id="XP_030953121.1">
    <property type="nucleotide sequence ID" value="XM_031097261.1"/>
</dbReference>
<organism evidence="8 9">
    <name type="scientific">Quercus lobata</name>
    <name type="common">Valley oak</name>
    <dbReference type="NCBI Taxonomy" id="97700"/>
    <lineage>
        <taxon>Eukaryota</taxon>
        <taxon>Viridiplantae</taxon>
        <taxon>Streptophyta</taxon>
        <taxon>Embryophyta</taxon>
        <taxon>Tracheophyta</taxon>
        <taxon>Spermatophyta</taxon>
        <taxon>Magnoliopsida</taxon>
        <taxon>eudicotyledons</taxon>
        <taxon>Gunneridae</taxon>
        <taxon>Pentapetalae</taxon>
        <taxon>rosids</taxon>
        <taxon>fabids</taxon>
        <taxon>Fagales</taxon>
        <taxon>Fagaceae</taxon>
        <taxon>Quercus</taxon>
    </lineage>
</organism>
<dbReference type="SUPFAM" id="SSF56784">
    <property type="entry name" value="HAD-like"/>
    <property type="match status" value="1"/>
</dbReference>
<dbReference type="GO" id="GO:0052732">
    <property type="term" value="F:phosphoethanolamine phosphatase activity"/>
    <property type="evidence" value="ECO:0007669"/>
    <property type="project" value="EnsemblPlants"/>
</dbReference>
<reference evidence="8" key="2">
    <citation type="submission" date="2021-01" db="UniProtKB">
        <authorList>
            <consortium name="EnsemblPlants"/>
        </authorList>
    </citation>
    <scope>IDENTIFICATION</scope>
</reference>
<feature type="active site" description="Nucleophile" evidence="5">
    <location>
        <position position="10"/>
    </location>
</feature>
<dbReference type="InterPro" id="IPR016965">
    <property type="entry name" value="Pase_PHOSPHO-typ"/>
</dbReference>
<dbReference type="FunCoup" id="A0A7N2KXV2">
    <property type="interactions" value="1512"/>
</dbReference>
<dbReference type="InterPro" id="IPR006384">
    <property type="entry name" value="HAD_hydro_PyrdxlP_Pase-like"/>
</dbReference>
<evidence type="ECO:0000256" key="6">
    <source>
        <dbReference type="PIRSR" id="PIRSR031051-2"/>
    </source>
</evidence>
<dbReference type="InterPro" id="IPR023214">
    <property type="entry name" value="HAD_sf"/>
</dbReference>
<feature type="binding site" evidence="7">
    <location>
        <position position="12"/>
    </location>
    <ligand>
        <name>Mg(2+)</name>
        <dbReference type="ChEBI" id="CHEBI:18420"/>
    </ligand>
</feature>
<feature type="active site" description="Proton donor" evidence="5">
    <location>
        <position position="12"/>
    </location>
</feature>
<dbReference type="Proteomes" id="UP000594261">
    <property type="component" value="Chromosome 2"/>
</dbReference>
<name>A0A7N2KXV2_QUELO</name>
<evidence type="ECO:0000313" key="9">
    <source>
        <dbReference type="Proteomes" id="UP000594261"/>
    </source>
</evidence>
<dbReference type="GeneID" id="115976141"/>
<dbReference type="Pfam" id="PF06888">
    <property type="entry name" value="Put_Phosphatase"/>
    <property type="match status" value="1"/>
</dbReference>
<dbReference type="InterPro" id="IPR036412">
    <property type="entry name" value="HAD-like_sf"/>
</dbReference>
<dbReference type="PIRSF" id="PIRSF031051">
    <property type="entry name" value="PyrdxlP_Pase_PHOSPHO2"/>
    <property type="match status" value="1"/>
</dbReference>
<feature type="binding site" evidence="6">
    <location>
        <position position="21"/>
    </location>
    <ligand>
        <name>substrate</name>
    </ligand>
</feature>
<dbReference type="OMA" id="ASQFECK"/>
<evidence type="ECO:0000256" key="5">
    <source>
        <dbReference type="PIRSR" id="PIRSR031051-1"/>
    </source>
</evidence>
<sequence>MAGDTVVVFDFDRTIIDGDSDNRVITEMGLTGLFNKLRSNLPWNSLMDRMLEELHSQGKTVEDMAECLKGTPLDQHIIAAIKAAHALGCELRIISDANLFYIETILEHHGVWGCFSRIDTNPSFVNEEGRLRILPFHDLNSTPHGCKLCPPNMCKGLVIDQIQASVSDSGKKRIIYLGDGNGDYCPTLKLGENDFVMPRKNYPLWKHIHGKPKLIKAKVHEWSTGEELERILLHLIDTIPIQDKISSSNTSQSN</sequence>
<keyword evidence="2 7" id="KW-0479">Metal-binding</keyword>
<dbReference type="PANTHER" id="PTHR20889:SF19">
    <property type="entry name" value="THIAMINE PHOSPHATE PHOSPHATASE-LIKE PROTEIN"/>
    <property type="match status" value="1"/>
</dbReference>
<gene>
    <name evidence="8" type="primary">LOC115976141</name>
</gene>
<dbReference type="GO" id="GO:0009229">
    <property type="term" value="P:thiamine diphosphate biosynthetic process"/>
    <property type="evidence" value="ECO:0007669"/>
    <property type="project" value="EnsemblPlants"/>
</dbReference>
<evidence type="ECO:0000256" key="1">
    <source>
        <dbReference type="ARBA" id="ARBA00001946"/>
    </source>
</evidence>
<dbReference type="InParanoid" id="A0A7N2KXV2"/>
<reference evidence="9" key="1">
    <citation type="journal article" date="2016" name="G3 (Bethesda)">
        <title>First Draft Assembly and Annotation of the Genome of a California Endemic Oak Quercus lobata Nee (Fagaceae).</title>
        <authorList>
            <person name="Sork V.L."/>
            <person name="Fitz-Gibbon S.T."/>
            <person name="Puiu D."/>
            <person name="Crepeau M."/>
            <person name="Gugger P.F."/>
            <person name="Sherman R."/>
            <person name="Stevens K."/>
            <person name="Langley C.H."/>
            <person name="Pellegrini M."/>
            <person name="Salzberg S.L."/>
        </authorList>
    </citation>
    <scope>NUCLEOTIDE SEQUENCE [LARGE SCALE GENOMIC DNA]</scope>
    <source>
        <strain evidence="9">cv. SW786</strain>
    </source>
</reference>